<dbReference type="EMBL" id="CP126665">
    <property type="protein sequence ID" value="WKA11747.1"/>
    <property type="molecule type" value="Genomic_DNA"/>
</dbReference>
<protein>
    <recommendedName>
        <fullName evidence="3">Retrovirus-related Pol polyprotein from transposon RE1</fullName>
    </recommendedName>
</protein>
<dbReference type="PANTHER" id="PTHR11439:SF455">
    <property type="entry name" value="RLK (RECEPTOR-LIKE PROTEIN KINASE) 8, PUTATIVE-RELATED"/>
    <property type="match status" value="1"/>
</dbReference>
<name>A0ABY9DX97_VITVI</name>
<evidence type="ECO:0008006" key="3">
    <source>
        <dbReference type="Google" id="ProtNLM"/>
    </source>
</evidence>
<evidence type="ECO:0000313" key="1">
    <source>
        <dbReference type="EMBL" id="WKA11747.1"/>
    </source>
</evidence>
<dbReference type="CDD" id="cd09272">
    <property type="entry name" value="RNase_HI_RT_Ty1"/>
    <property type="match status" value="1"/>
</dbReference>
<dbReference type="PANTHER" id="PTHR11439">
    <property type="entry name" value="GAG-POL-RELATED RETROTRANSPOSON"/>
    <property type="match status" value="1"/>
</dbReference>
<reference evidence="1 2" key="1">
    <citation type="journal article" date="2023" name="Hortic Res">
        <title>The complete reference genome for grapevine (Vitis vinifera L.) genetics and breeding.</title>
        <authorList>
            <person name="Shi X."/>
            <person name="Cao S."/>
            <person name="Wang X."/>
            <person name="Huang S."/>
            <person name="Wang Y."/>
            <person name="Liu Z."/>
            <person name="Liu W."/>
            <person name="Leng X."/>
            <person name="Peng Y."/>
            <person name="Wang N."/>
            <person name="Wang Y."/>
            <person name="Ma Z."/>
            <person name="Xu X."/>
            <person name="Zhang F."/>
            <person name="Xue H."/>
            <person name="Zhong H."/>
            <person name="Wang Y."/>
            <person name="Zhang K."/>
            <person name="Velt A."/>
            <person name="Avia K."/>
            <person name="Holtgrawe D."/>
            <person name="Grimplet J."/>
            <person name="Matus J.T."/>
            <person name="Ware D."/>
            <person name="Wu X."/>
            <person name="Wang H."/>
            <person name="Liu C."/>
            <person name="Fang Y."/>
            <person name="Rustenholz C."/>
            <person name="Cheng Z."/>
            <person name="Xiao H."/>
            <person name="Zhou Y."/>
        </authorList>
    </citation>
    <scope>NUCLEOTIDE SEQUENCE [LARGE SCALE GENOMIC DNA]</scope>
    <source>
        <strain evidence="2">cv. Pinot noir / PN40024</strain>
        <tissue evidence="1">Leaf</tissue>
    </source>
</reference>
<dbReference type="InterPro" id="IPR043502">
    <property type="entry name" value="DNA/RNA_pol_sf"/>
</dbReference>
<proteinExistence type="predicted"/>
<sequence>MNLSQTKYISDLLHKTEMFDTKPAKTLGAIRKNLSKFDGGPMADVTHYRSVVGALQYVTLTRPDIAFAVNKACQFMQQPTTAHWLSIKRILQYLKGTMQDGLLLSPSSNLTIKGFTDADWGAHLDDRQNSSGYLIYLGGNLVSWSSTKQKVVSRSSVESEYRGLVFATAEIVWMEVLLQELCVPIPTIPLLWYENISTYHMAKNPVFHARTKHIEIDLHFIRDQVMRGKIQLHFVPIEEQPADLLTKHLTSSWFLSLKSQLCITPKTLSLEGG</sequence>
<keyword evidence="2" id="KW-1185">Reference proteome</keyword>
<organism evidence="1 2">
    <name type="scientific">Vitis vinifera</name>
    <name type="common">Grape</name>
    <dbReference type="NCBI Taxonomy" id="29760"/>
    <lineage>
        <taxon>Eukaryota</taxon>
        <taxon>Viridiplantae</taxon>
        <taxon>Streptophyta</taxon>
        <taxon>Embryophyta</taxon>
        <taxon>Tracheophyta</taxon>
        <taxon>Spermatophyta</taxon>
        <taxon>Magnoliopsida</taxon>
        <taxon>eudicotyledons</taxon>
        <taxon>Gunneridae</taxon>
        <taxon>Pentapetalae</taxon>
        <taxon>rosids</taxon>
        <taxon>Vitales</taxon>
        <taxon>Vitaceae</taxon>
        <taxon>Viteae</taxon>
        <taxon>Vitis</taxon>
    </lineage>
</organism>
<dbReference type="SUPFAM" id="SSF56672">
    <property type="entry name" value="DNA/RNA polymerases"/>
    <property type="match status" value="1"/>
</dbReference>
<accession>A0ABY9DX97</accession>
<evidence type="ECO:0000313" key="2">
    <source>
        <dbReference type="Proteomes" id="UP001227230"/>
    </source>
</evidence>
<dbReference type="Proteomes" id="UP001227230">
    <property type="component" value="Chromosome 18"/>
</dbReference>
<gene>
    <name evidence="1" type="ORF">VitviT2T_029217</name>
</gene>